<dbReference type="CDD" id="cd02870">
    <property type="entry name" value="PseudoU_synth_RsuA_like"/>
    <property type="match status" value="1"/>
</dbReference>
<dbReference type="PROSITE" id="PS01149">
    <property type="entry name" value="PSI_RSU"/>
    <property type="match status" value="1"/>
</dbReference>
<dbReference type="Gene3D" id="3.30.70.1560">
    <property type="entry name" value="Alpha-L RNA-binding motif"/>
    <property type="match status" value="1"/>
</dbReference>
<dbReference type="Gene3D" id="3.10.290.10">
    <property type="entry name" value="RNA-binding S4 domain"/>
    <property type="match status" value="1"/>
</dbReference>
<dbReference type="InterPro" id="IPR020103">
    <property type="entry name" value="PsdUridine_synth_cat_dom_sf"/>
</dbReference>
<dbReference type="Proteomes" id="UP000823918">
    <property type="component" value="Unassembled WGS sequence"/>
</dbReference>
<sequence length="285" mass="31990">MRDERIQKVLAAQGVCSRRAAEQLILQGRVKLNGRPVQLGDKMDVKQDIVSVDGQRVYVPKKTEKYYYMLHKPRGFITTTSDERGRKTVMELMADVPVRVFPVGRLDKDSEGLLLFTNDGEFANLLTHPSHGVSKLYRVTVRPHATEEQIIKMTDGVTLDDGSVTQPAVIRVVTDEAERTVLEMTIREGKNRQIRRMCEAVGLDVIRLRRTALGAVKLGMLQPGQYRELTSQEVKALRTAAQRGKATAQIAKNTAANEQRRQKRAAKAPHGVRAPKGAQKRRMRG</sequence>
<dbReference type="InterPro" id="IPR000748">
    <property type="entry name" value="PsdUridine_synth_RsuA/RluB/E/F"/>
</dbReference>
<dbReference type="InterPro" id="IPR036986">
    <property type="entry name" value="S4_RNA-bd_sf"/>
</dbReference>
<dbReference type="InterPro" id="IPR018496">
    <property type="entry name" value="PsdUridine_synth_RsuA/RluB_CS"/>
</dbReference>
<comment type="caution">
    <text evidence="8">The sequence shown here is derived from an EMBL/GenBank/DDBJ whole genome shotgun (WGS) entry which is preliminary data.</text>
</comment>
<reference evidence="8" key="2">
    <citation type="submission" date="2021-04" db="EMBL/GenBank/DDBJ databases">
        <authorList>
            <person name="Gilroy R."/>
        </authorList>
    </citation>
    <scope>NUCLEOTIDE SEQUENCE</scope>
    <source>
        <strain evidence="8">5933</strain>
    </source>
</reference>
<proteinExistence type="inferred from homology"/>
<evidence type="ECO:0000256" key="1">
    <source>
        <dbReference type="ARBA" id="ARBA00008348"/>
    </source>
</evidence>
<protein>
    <recommendedName>
        <fullName evidence="5">Pseudouridine synthase</fullName>
        <ecNumber evidence="5">5.4.99.-</ecNumber>
    </recommendedName>
</protein>
<feature type="domain" description="RNA-binding S4" evidence="7">
    <location>
        <begin position="4"/>
        <end position="65"/>
    </location>
</feature>
<dbReference type="CDD" id="cd00165">
    <property type="entry name" value="S4"/>
    <property type="match status" value="1"/>
</dbReference>
<dbReference type="EMBL" id="DWWA01000016">
    <property type="protein sequence ID" value="HJC71628.1"/>
    <property type="molecule type" value="Genomic_DNA"/>
</dbReference>
<dbReference type="GO" id="GO:0003723">
    <property type="term" value="F:RNA binding"/>
    <property type="evidence" value="ECO:0007669"/>
    <property type="project" value="UniProtKB-KW"/>
</dbReference>
<evidence type="ECO:0000256" key="4">
    <source>
        <dbReference type="PROSITE-ProRule" id="PRU00182"/>
    </source>
</evidence>
<dbReference type="GO" id="GO:0120159">
    <property type="term" value="F:rRNA pseudouridine synthase activity"/>
    <property type="evidence" value="ECO:0007669"/>
    <property type="project" value="UniProtKB-ARBA"/>
</dbReference>
<dbReference type="Gene3D" id="3.30.70.580">
    <property type="entry name" value="Pseudouridine synthase I, catalytic domain, N-terminal subdomain"/>
    <property type="match status" value="1"/>
</dbReference>
<dbReference type="InterPro" id="IPR006145">
    <property type="entry name" value="PsdUridine_synth_RsuA/RluA"/>
</dbReference>
<comment type="similarity">
    <text evidence="1 5">Belongs to the pseudouridine synthase RsuA family.</text>
</comment>
<dbReference type="FunFam" id="3.10.290.10:FF:000003">
    <property type="entry name" value="Pseudouridine synthase"/>
    <property type="match status" value="1"/>
</dbReference>
<evidence type="ECO:0000313" key="8">
    <source>
        <dbReference type="EMBL" id="HJC71628.1"/>
    </source>
</evidence>
<dbReference type="Pfam" id="PF01479">
    <property type="entry name" value="S4"/>
    <property type="match status" value="1"/>
</dbReference>
<keyword evidence="2 4" id="KW-0694">RNA-binding</keyword>
<dbReference type="GO" id="GO:0000455">
    <property type="term" value="P:enzyme-directed rRNA pseudouridine synthesis"/>
    <property type="evidence" value="ECO:0007669"/>
    <property type="project" value="UniProtKB-ARBA"/>
</dbReference>
<dbReference type="InterPro" id="IPR042092">
    <property type="entry name" value="PsdUridine_s_RsuA/RluB/E/F_cat"/>
</dbReference>
<dbReference type="EC" id="5.4.99.-" evidence="5"/>
<dbReference type="PANTHER" id="PTHR47683">
    <property type="entry name" value="PSEUDOURIDINE SYNTHASE FAMILY PROTEIN-RELATED"/>
    <property type="match status" value="1"/>
</dbReference>
<evidence type="ECO:0000256" key="5">
    <source>
        <dbReference type="RuleBase" id="RU003887"/>
    </source>
</evidence>
<dbReference type="NCBIfam" id="TIGR00093">
    <property type="entry name" value="pseudouridine synthase"/>
    <property type="match status" value="1"/>
</dbReference>
<dbReference type="InterPro" id="IPR002942">
    <property type="entry name" value="S4_RNA-bd"/>
</dbReference>
<name>A0A9D2Q2C0_9FIRM</name>
<evidence type="ECO:0000256" key="3">
    <source>
        <dbReference type="ARBA" id="ARBA00023235"/>
    </source>
</evidence>
<dbReference type="SMART" id="SM00363">
    <property type="entry name" value="S4"/>
    <property type="match status" value="1"/>
</dbReference>
<dbReference type="GO" id="GO:0005829">
    <property type="term" value="C:cytosol"/>
    <property type="evidence" value="ECO:0007669"/>
    <property type="project" value="UniProtKB-ARBA"/>
</dbReference>
<evidence type="ECO:0000313" key="9">
    <source>
        <dbReference type="Proteomes" id="UP000823918"/>
    </source>
</evidence>
<dbReference type="InterPro" id="IPR020094">
    <property type="entry name" value="TruA/RsuA/RluB/E/F_N"/>
</dbReference>
<dbReference type="PROSITE" id="PS50889">
    <property type="entry name" value="S4"/>
    <property type="match status" value="1"/>
</dbReference>
<dbReference type="FunFam" id="3.30.70.1560:FF:000001">
    <property type="entry name" value="Pseudouridine synthase"/>
    <property type="match status" value="1"/>
</dbReference>
<evidence type="ECO:0000259" key="7">
    <source>
        <dbReference type="SMART" id="SM00363"/>
    </source>
</evidence>
<accession>A0A9D2Q2C0</accession>
<dbReference type="AlphaFoldDB" id="A0A9D2Q2C0"/>
<keyword evidence="3 5" id="KW-0413">Isomerase</keyword>
<feature type="region of interest" description="Disordered" evidence="6">
    <location>
        <begin position="245"/>
        <end position="285"/>
    </location>
</feature>
<dbReference type="InterPro" id="IPR050343">
    <property type="entry name" value="RsuA_PseudoU_synthase"/>
</dbReference>
<dbReference type="PANTHER" id="PTHR47683:SF2">
    <property type="entry name" value="RNA-BINDING S4 DOMAIN-CONTAINING PROTEIN"/>
    <property type="match status" value="1"/>
</dbReference>
<dbReference type="SUPFAM" id="SSF55174">
    <property type="entry name" value="Alpha-L RNA-binding motif"/>
    <property type="match status" value="1"/>
</dbReference>
<organism evidence="8 9">
    <name type="scientific">Candidatus Ruthenibacterium merdavium</name>
    <dbReference type="NCBI Taxonomy" id="2838752"/>
    <lineage>
        <taxon>Bacteria</taxon>
        <taxon>Bacillati</taxon>
        <taxon>Bacillota</taxon>
        <taxon>Clostridia</taxon>
        <taxon>Eubacteriales</taxon>
        <taxon>Oscillospiraceae</taxon>
        <taxon>Ruthenibacterium</taxon>
    </lineage>
</organism>
<dbReference type="Pfam" id="PF00849">
    <property type="entry name" value="PseudoU_synth_2"/>
    <property type="match status" value="1"/>
</dbReference>
<gene>
    <name evidence="8" type="ORF">H9698_02380</name>
</gene>
<evidence type="ECO:0000256" key="6">
    <source>
        <dbReference type="SAM" id="MobiDB-lite"/>
    </source>
</evidence>
<evidence type="ECO:0000256" key="2">
    <source>
        <dbReference type="ARBA" id="ARBA00022884"/>
    </source>
</evidence>
<reference evidence="8" key="1">
    <citation type="journal article" date="2021" name="PeerJ">
        <title>Extensive microbial diversity within the chicken gut microbiome revealed by metagenomics and culture.</title>
        <authorList>
            <person name="Gilroy R."/>
            <person name="Ravi A."/>
            <person name="Getino M."/>
            <person name="Pursley I."/>
            <person name="Horton D.L."/>
            <person name="Alikhan N.F."/>
            <person name="Baker D."/>
            <person name="Gharbi K."/>
            <person name="Hall N."/>
            <person name="Watson M."/>
            <person name="Adriaenssens E.M."/>
            <person name="Foster-Nyarko E."/>
            <person name="Jarju S."/>
            <person name="Secka A."/>
            <person name="Antonio M."/>
            <person name="Oren A."/>
            <person name="Chaudhuri R.R."/>
            <person name="La Ragione R."/>
            <person name="Hildebrand F."/>
            <person name="Pallen M.J."/>
        </authorList>
    </citation>
    <scope>NUCLEOTIDE SEQUENCE</scope>
    <source>
        <strain evidence="8">5933</strain>
    </source>
</reference>
<dbReference type="SUPFAM" id="SSF55120">
    <property type="entry name" value="Pseudouridine synthase"/>
    <property type="match status" value="1"/>
</dbReference>